<feature type="compositionally biased region" description="Low complexity" evidence="2">
    <location>
        <begin position="109"/>
        <end position="121"/>
    </location>
</feature>
<dbReference type="Gene3D" id="2.40.70.10">
    <property type="entry name" value="Acid Proteases"/>
    <property type="match status" value="1"/>
</dbReference>
<name>B9FT75_ORYSJ</name>
<feature type="compositionally biased region" description="Basic and acidic residues" evidence="2">
    <location>
        <begin position="720"/>
        <end position="731"/>
    </location>
</feature>
<feature type="region of interest" description="Disordered" evidence="2">
    <location>
        <begin position="1022"/>
        <end position="1046"/>
    </location>
</feature>
<feature type="region of interest" description="Disordered" evidence="2">
    <location>
        <begin position="401"/>
        <end position="441"/>
    </location>
</feature>
<accession>B9FT75</accession>
<evidence type="ECO:0000256" key="1">
    <source>
        <dbReference type="SAM" id="Coils"/>
    </source>
</evidence>
<dbReference type="Pfam" id="PF03732">
    <property type="entry name" value="Retrotrans_gag"/>
    <property type="match status" value="1"/>
</dbReference>
<evidence type="ECO:0000256" key="2">
    <source>
        <dbReference type="SAM" id="MobiDB-lite"/>
    </source>
</evidence>
<dbReference type="CDD" id="cd00303">
    <property type="entry name" value="retropepsin_like"/>
    <property type="match status" value="1"/>
</dbReference>
<feature type="compositionally biased region" description="Basic and acidic residues" evidence="2">
    <location>
        <begin position="911"/>
        <end position="928"/>
    </location>
</feature>
<feature type="region of interest" description="Disordered" evidence="2">
    <location>
        <begin position="297"/>
        <end position="343"/>
    </location>
</feature>
<protein>
    <recommendedName>
        <fullName evidence="3">Retrotransposon gag domain-containing protein</fullName>
    </recommendedName>
</protein>
<feature type="region of interest" description="Disordered" evidence="2">
    <location>
        <begin position="109"/>
        <end position="128"/>
    </location>
</feature>
<feature type="compositionally biased region" description="Low complexity" evidence="2">
    <location>
        <begin position="323"/>
        <end position="337"/>
    </location>
</feature>
<dbReference type="PANTHER" id="PTHR33437:SF2">
    <property type="entry name" value="OS06G0361200 PROTEIN"/>
    <property type="match status" value="1"/>
</dbReference>
<dbReference type="Proteomes" id="UP000007752">
    <property type="component" value="Chromosome 6"/>
</dbReference>
<sequence>MTRAAPFKTRSYEAYPRFRRTTLGEWPVREIRTGPSKAAPRRRVSPEPKGIAYSTPKKSALGANASPACVAGSSSTPVAVPLNIAPEMLGVVSPKNSLSILGAAPSMSTAAAPSSASTGGALNRPHRLHPLDKGKVVMEDETHHELPSSKKKGVVVLQSVPTQQQSSSPSSSKLRADAPEFIPSSIKKSRASRCKAKKKRTLQWEGVYVSLGDVRMGHVDPTVVPSDTVSTEMLLGVSTSDNGMGGAIMRRAEALARWPEYQRLVDQELWRQTYVNHAKRVRAKRAAHKRGELAARASSTCSKIQGAPMSSSSHGQRVYEVGPTSRTPKKATTTTSLPPWPVRKRASSGAFEVLSSMPVGITKAVDSTSDASSASVHFKRKKARKIVVPGHRLVTRSVSSFDNEEHVSLSYSRPDKTLRSTSTSSENEISKSNPREPPETQVEQVLATNETCSAEERLAQLTAALQQKEDELAALRTQMANGTSQRDGGQTSASQNSHQNMATGISLEAIQRMINDGIKAQYMQTHYSMRPGYVKPYPPDVDLVPFPNNYRQPQFSKFNGIGSPHEHVAHFLAACQDTANNGALLLRQFVQTLSGPAFTWYSKLAPGSIRTWEQMQDSFLEHFYSTQRTVGITELTQTEQRANEKAADFINRWRNLSLHCPQPITEHEAVRMCMNNLNPEMAVYLQGVRPVTFEELASKATDIENYTQFVARRSKPYSRPVEKSNPRDKATFKPKQAQAMEATAVIPSLQAGGAASRNNEQKSAPVGRRPTLTERQNREYSFPAEEVHDLFTGLRELNLIALPKSKRPEEATKFNEPNFCHYHRILGHTLKDCFVVKNVIQKLIDDGVIYADLLKSLKMGKKMAANIATVQEDPVSCTSSNIALTYDQQMLIPKSEFAPMLFPGYAPFHGEQQERRNQPKREAYDRWIHSTRPTLPTRQRSQERGQQRKRRSALQRLTVNGEPLLFAPAIYQRDARCRGGAYEDFNVLAIEIFEEDDGSLYFPDDEPPEVDQIQLRSGRQIADVCPPANPKSPRSKDVASDEMTDPSPNVSVKYDVISHLKKYQPCFQYYRVEVSQTEAELAEVLSMTFTEEDLLLGNKKHNRPLLMYGEIDDLPTNRIMVDDGSAINLLPLRTLKKIGYSRRDLNRSNVVIHGFNQAGQEALGTISLVLKLEPLSTYVTFHIIDAATSYNALLGRPWLHENQVVPSTLHQCIKYKDKSGEIMRIFADERPFTVAESFYADAKFYVEPVEKIQKPKAKSLTEHFVTNGSSGESSSDRKIYQYIPSNWRKKGEPIFRIMSRPSASKGMEFPTPLPPLVEHKIKQAQTELQKFSAGKNKNKMTAHVTLSNKDDDSLPISLYDPKVLYMTQQMGYDALTRPSLCDGQGQLAPFEKILSQA</sequence>
<evidence type="ECO:0000259" key="3">
    <source>
        <dbReference type="Pfam" id="PF03732"/>
    </source>
</evidence>
<feature type="domain" description="Retrotransposon gag" evidence="3">
    <location>
        <begin position="589"/>
        <end position="679"/>
    </location>
</feature>
<dbReference type="InterPro" id="IPR021109">
    <property type="entry name" value="Peptidase_aspartic_dom_sf"/>
</dbReference>
<feature type="compositionally biased region" description="Polar residues" evidence="2">
    <location>
        <begin position="297"/>
        <end position="315"/>
    </location>
</feature>
<keyword evidence="1" id="KW-0175">Coiled coil</keyword>
<reference evidence="4" key="1">
    <citation type="journal article" date="2005" name="PLoS Biol.">
        <title>The genomes of Oryza sativa: a history of duplications.</title>
        <authorList>
            <person name="Yu J."/>
            <person name="Wang J."/>
            <person name="Lin W."/>
            <person name="Li S."/>
            <person name="Li H."/>
            <person name="Zhou J."/>
            <person name="Ni P."/>
            <person name="Dong W."/>
            <person name="Hu S."/>
            <person name="Zeng C."/>
            <person name="Zhang J."/>
            <person name="Zhang Y."/>
            <person name="Li R."/>
            <person name="Xu Z."/>
            <person name="Li S."/>
            <person name="Li X."/>
            <person name="Zheng H."/>
            <person name="Cong L."/>
            <person name="Lin L."/>
            <person name="Yin J."/>
            <person name="Geng J."/>
            <person name="Li G."/>
            <person name="Shi J."/>
            <person name="Liu J."/>
            <person name="Lv H."/>
            <person name="Li J."/>
            <person name="Wang J."/>
            <person name="Deng Y."/>
            <person name="Ran L."/>
            <person name="Shi X."/>
            <person name="Wang X."/>
            <person name="Wu Q."/>
            <person name="Li C."/>
            <person name="Ren X."/>
            <person name="Wang J."/>
            <person name="Wang X."/>
            <person name="Li D."/>
            <person name="Liu D."/>
            <person name="Zhang X."/>
            <person name="Ji Z."/>
            <person name="Zhao W."/>
            <person name="Sun Y."/>
            <person name="Zhang Z."/>
            <person name="Bao J."/>
            <person name="Han Y."/>
            <person name="Dong L."/>
            <person name="Ji J."/>
            <person name="Chen P."/>
            <person name="Wu S."/>
            <person name="Liu J."/>
            <person name="Xiao Y."/>
            <person name="Bu D."/>
            <person name="Tan J."/>
            <person name="Yang L."/>
            <person name="Ye C."/>
            <person name="Zhang J."/>
            <person name="Xu J."/>
            <person name="Zhou Y."/>
            <person name="Yu Y."/>
            <person name="Zhang B."/>
            <person name="Zhuang S."/>
            <person name="Wei H."/>
            <person name="Liu B."/>
            <person name="Lei M."/>
            <person name="Yu H."/>
            <person name="Li Y."/>
            <person name="Xu H."/>
            <person name="Wei S."/>
            <person name="He X."/>
            <person name="Fang L."/>
            <person name="Zhang Z."/>
            <person name="Zhang Y."/>
            <person name="Huang X."/>
            <person name="Su Z."/>
            <person name="Tong W."/>
            <person name="Li J."/>
            <person name="Tong Z."/>
            <person name="Li S."/>
            <person name="Ye J."/>
            <person name="Wang L."/>
            <person name="Fang L."/>
            <person name="Lei T."/>
            <person name="Chen C."/>
            <person name="Chen H."/>
            <person name="Xu Z."/>
            <person name="Li H."/>
            <person name="Huang H."/>
            <person name="Zhang F."/>
            <person name="Xu H."/>
            <person name="Li N."/>
            <person name="Zhao C."/>
            <person name="Li S."/>
            <person name="Dong L."/>
            <person name="Huang Y."/>
            <person name="Li L."/>
            <person name="Xi Y."/>
            <person name="Qi Q."/>
            <person name="Li W."/>
            <person name="Zhang B."/>
            <person name="Hu W."/>
            <person name="Zhang Y."/>
            <person name="Tian X."/>
            <person name="Jiao Y."/>
            <person name="Liang X."/>
            <person name="Jin J."/>
            <person name="Gao L."/>
            <person name="Zheng W."/>
            <person name="Hao B."/>
            <person name="Liu S."/>
            <person name="Wang W."/>
            <person name="Yuan L."/>
            <person name="Cao M."/>
            <person name="McDermott J."/>
            <person name="Samudrala R."/>
            <person name="Wang J."/>
            <person name="Wong G.K."/>
            <person name="Yang H."/>
        </authorList>
    </citation>
    <scope>NUCLEOTIDE SEQUENCE [LARGE SCALE GENOMIC DNA]</scope>
</reference>
<feature type="region of interest" description="Disordered" evidence="2">
    <location>
        <begin position="909"/>
        <end position="954"/>
    </location>
</feature>
<evidence type="ECO:0000313" key="4">
    <source>
        <dbReference type="EMBL" id="EEE65686.1"/>
    </source>
</evidence>
<feature type="region of interest" description="Disordered" evidence="2">
    <location>
        <begin position="752"/>
        <end position="778"/>
    </location>
</feature>
<dbReference type="EMBL" id="CM000143">
    <property type="protein sequence ID" value="EEE65686.1"/>
    <property type="molecule type" value="Genomic_DNA"/>
</dbReference>
<dbReference type="SUPFAM" id="SSF50630">
    <property type="entry name" value="Acid proteases"/>
    <property type="match status" value="1"/>
</dbReference>
<organism evidence="4">
    <name type="scientific">Oryza sativa subsp. japonica</name>
    <name type="common">Rice</name>
    <dbReference type="NCBI Taxonomy" id="39947"/>
    <lineage>
        <taxon>Eukaryota</taxon>
        <taxon>Viridiplantae</taxon>
        <taxon>Streptophyta</taxon>
        <taxon>Embryophyta</taxon>
        <taxon>Tracheophyta</taxon>
        <taxon>Spermatophyta</taxon>
        <taxon>Magnoliopsida</taxon>
        <taxon>Liliopsida</taxon>
        <taxon>Poales</taxon>
        <taxon>Poaceae</taxon>
        <taxon>BOP clade</taxon>
        <taxon>Oryzoideae</taxon>
        <taxon>Oryzeae</taxon>
        <taxon>Oryzinae</taxon>
        <taxon>Oryza</taxon>
        <taxon>Oryza sativa</taxon>
    </lineage>
</organism>
<dbReference type="PANTHER" id="PTHR33437">
    <property type="entry name" value="OS06G0361200 PROTEIN"/>
    <property type="match status" value="1"/>
</dbReference>
<gene>
    <name evidence="4" type="ORF">OsJ_21305</name>
</gene>
<feature type="compositionally biased region" description="Basic and acidic residues" evidence="2">
    <location>
        <begin position="403"/>
        <end position="418"/>
    </location>
</feature>
<feature type="region of interest" description="Disordered" evidence="2">
    <location>
        <begin position="29"/>
        <end position="66"/>
    </location>
</feature>
<feature type="compositionally biased region" description="Polar residues" evidence="2">
    <location>
        <begin position="419"/>
        <end position="432"/>
    </location>
</feature>
<feature type="coiled-coil region" evidence="1">
    <location>
        <begin position="458"/>
        <end position="485"/>
    </location>
</feature>
<feature type="region of interest" description="Disordered" evidence="2">
    <location>
        <begin position="714"/>
        <end position="738"/>
    </location>
</feature>
<proteinExistence type="predicted"/>
<dbReference type="InterPro" id="IPR005162">
    <property type="entry name" value="Retrotrans_gag_dom"/>
</dbReference>
<reference evidence="4" key="2">
    <citation type="submission" date="2008-12" db="EMBL/GenBank/DDBJ databases">
        <title>Improved gene annotation of the rice (Oryza sativa) genomes.</title>
        <authorList>
            <person name="Wang J."/>
            <person name="Li R."/>
            <person name="Fan W."/>
            <person name="Huang Q."/>
            <person name="Zhang J."/>
            <person name="Zhou Y."/>
            <person name="Hu Y."/>
            <person name="Zi S."/>
            <person name="Li J."/>
            <person name="Ni P."/>
            <person name="Zheng H."/>
            <person name="Zhang Y."/>
            <person name="Zhao M."/>
            <person name="Hao Q."/>
            <person name="McDermott J."/>
            <person name="Samudrala R."/>
            <person name="Kristiansen K."/>
            <person name="Wong G.K.-S."/>
        </authorList>
    </citation>
    <scope>NUCLEOTIDE SEQUENCE</scope>
</reference>